<name>A0A069QDL8_HOYLO</name>
<gene>
    <name evidence="1" type="ORF">HMPREF1991_03240</name>
</gene>
<reference evidence="1 2" key="1">
    <citation type="submission" date="2013-08" db="EMBL/GenBank/DDBJ databases">
        <authorList>
            <person name="Weinstock G."/>
            <person name="Sodergren E."/>
            <person name="Wylie T."/>
            <person name="Fulton L."/>
            <person name="Fulton R."/>
            <person name="Fronick C."/>
            <person name="O'Laughlin M."/>
            <person name="Godfrey J."/>
            <person name="Miner T."/>
            <person name="Herter B."/>
            <person name="Appelbaum E."/>
            <person name="Cordes M."/>
            <person name="Lek S."/>
            <person name="Wollam A."/>
            <person name="Pepin K.H."/>
            <person name="Palsikar V.B."/>
            <person name="Mitreva M."/>
            <person name="Wilson R.K."/>
        </authorList>
    </citation>
    <scope>NUCLEOTIDE SEQUENCE [LARGE SCALE GENOMIC DNA]</scope>
    <source>
        <strain evidence="1 2">ATCC 15930</strain>
    </source>
</reference>
<organism evidence="1 2">
    <name type="scientific">Hoylesella loescheii DSM 19665 = JCM 12249 = ATCC 15930</name>
    <dbReference type="NCBI Taxonomy" id="1122985"/>
    <lineage>
        <taxon>Bacteria</taxon>
        <taxon>Pseudomonadati</taxon>
        <taxon>Bacteroidota</taxon>
        <taxon>Bacteroidia</taxon>
        <taxon>Bacteroidales</taxon>
        <taxon>Prevotellaceae</taxon>
        <taxon>Hoylesella</taxon>
    </lineage>
</organism>
<proteinExistence type="predicted"/>
<dbReference type="AlphaFoldDB" id="A0A069QDL8"/>
<comment type="caution">
    <text evidence="1">The sequence shown here is derived from an EMBL/GenBank/DDBJ whole genome shotgun (WGS) entry which is preliminary data.</text>
</comment>
<keyword evidence="2" id="KW-1185">Reference proteome</keyword>
<accession>A0A069QDL8</accession>
<dbReference type="EMBL" id="JNGW01000141">
    <property type="protein sequence ID" value="KDR50727.1"/>
    <property type="molecule type" value="Genomic_DNA"/>
</dbReference>
<dbReference type="Proteomes" id="UP000027442">
    <property type="component" value="Unassembled WGS sequence"/>
</dbReference>
<sequence>MFLVFFHKACKQAKCKGSLHFRAVQLNGLLFYIRTAIKPCFNTISQLITPAYPSPQVAQLARQTPKSVLKTLF</sequence>
<protein>
    <submittedName>
        <fullName evidence="1">Uncharacterized protein</fullName>
    </submittedName>
</protein>
<dbReference type="HOGENOM" id="CLU_2701701_0_0_10"/>
<dbReference type="PATRIC" id="fig|1122985.7.peg.3356"/>
<evidence type="ECO:0000313" key="1">
    <source>
        <dbReference type="EMBL" id="KDR50727.1"/>
    </source>
</evidence>
<evidence type="ECO:0000313" key="2">
    <source>
        <dbReference type="Proteomes" id="UP000027442"/>
    </source>
</evidence>